<gene>
    <name evidence="1" type="ORF">MNBD_NITROSPINAE04-39</name>
</gene>
<dbReference type="CDD" id="cd18720">
    <property type="entry name" value="PIN_YqxD-like"/>
    <property type="match status" value="1"/>
</dbReference>
<organism evidence="1">
    <name type="scientific">hydrothermal vent metagenome</name>
    <dbReference type="NCBI Taxonomy" id="652676"/>
    <lineage>
        <taxon>unclassified sequences</taxon>
        <taxon>metagenomes</taxon>
        <taxon>ecological metagenomes</taxon>
    </lineage>
</organism>
<proteinExistence type="inferred from homology"/>
<dbReference type="PANTHER" id="PTHR35146">
    <property type="entry name" value="UPF0178 PROTEIN YAII"/>
    <property type="match status" value="1"/>
</dbReference>
<dbReference type="Pfam" id="PF02639">
    <property type="entry name" value="DUF188"/>
    <property type="match status" value="1"/>
</dbReference>
<dbReference type="InterPro" id="IPR003791">
    <property type="entry name" value="UPF0178"/>
</dbReference>
<dbReference type="AlphaFoldDB" id="A0A3B1BUW9"/>
<accession>A0A3B1BUW9</accession>
<dbReference type="HAMAP" id="MF_00489">
    <property type="entry name" value="UPF0178"/>
    <property type="match status" value="1"/>
</dbReference>
<protein>
    <recommendedName>
        <fullName evidence="2">Protein YaiI</fullName>
    </recommendedName>
</protein>
<evidence type="ECO:0000313" key="1">
    <source>
        <dbReference type="EMBL" id="VAX15654.1"/>
    </source>
</evidence>
<name>A0A3B1BUW9_9ZZZZ</name>
<dbReference type="NCBIfam" id="NF001095">
    <property type="entry name" value="PRK00124.1"/>
    <property type="match status" value="1"/>
</dbReference>
<sequence>MIIWIDADAAPRAIKEMVFKAARRTNTPVHLVANSYMTIPDNPLFRFTLVDSGPDEADRHIEESVAEGHIVITADIPLAAKVVAKGSYVINPAGKEYTKENVGGHLATRDLMTSLRSAGMETGGPPALSKKNIETFANILDRLLTRLIGGS</sequence>
<reference evidence="1" key="1">
    <citation type="submission" date="2018-06" db="EMBL/GenBank/DDBJ databases">
        <authorList>
            <person name="Zhirakovskaya E."/>
        </authorList>
    </citation>
    <scope>NUCLEOTIDE SEQUENCE</scope>
</reference>
<dbReference type="PANTHER" id="PTHR35146:SF1">
    <property type="entry name" value="UPF0178 PROTEIN YAII"/>
    <property type="match status" value="1"/>
</dbReference>
<dbReference type="EMBL" id="UOGA01000045">
    <property type="protein sequence ID" value="VAX15654.1"/>
    <property type="molecule type" value="Genomic_DNA"/>
</dbReference>
<evidence type="ECO:0008006" key="2">
    <source>
        <dbReference type="Google" id="ProtNLM"/>
    </source>
</evidence>